<evidence type="ECO:0000313" key="13">
    <source>
        <dbReference type="Proteomes" id="UP000799757"/>
    </source>
</evidence>
<feature type="coiled-coil region" evidence="10">
    <location>
        <begin position="251"/>
        <end position="302"/>
    </location>
</feature>
<keyword evidence="13" id="KW-1185">Reference proteome</keyword>
<evidence type="ECO:0000256" key="10">
    <source>
        <dbReference type="SAM" id="Coils"/>
    </source>
</evidence>
<proteinExistence type="inferred from homology"/>
<evidence type="ECO:0008006" key="14">
    <source>
        <dbReference type="Google" id="ProtNLM"/>
    </source>
</evidence>
<feature type="coiled-coil region" evidence="10">
    <location>
        <begin position="47"/>
        <end position="77"/>
    </location>
</feature>
<reference evidence="12" key="1">
    <citation type="journal article" date="2020" name="Stud. Mycol.">
        <title>101 Dothideomycetes genomes: a test case for predicting lifestyles and emergence of pathogens.</title>
        <authorList>
            <person name="Haridas S."/>
            <person name="Albert R."/>
            <person name="Binder M."/>
            <person name="Bloem J."/>
            <person name="Labutti K."/>
            <person name="Salamov A."/>
            <person name="Andreopoulos B."/>
            <person name="Baker S."/>
            <person name="Barry K."/>
            <person name="Bills G."/>
            <person name="Bluhm B."/>
            <person name="Cannon C."/>
            <person name="Castanera R."/>
            <person name="Culley D."/>
            <person name="Daum C."/>
            <person name="Ezra D."/>
            <person name="Gonzalez J."/>
            <person name="Henrissat B."/>
            <person name="Kuo A."/>
            <person name="Liang C."/>
            <person name="Lipzen A."/>
            <person name="Lutzoni F."/>
            <person name="Magnuson J."/>
            <person name="Mondo S."/>
            <person name="Nolan M."/>
            <person name="Ohm R."/>
            <person name="Pangilinan J."/>
            <person name="Park H.-J."/>
            <person name="Ramirez L."/>
            <person name="Alfaro M."/>
            <person name="Sun H."/>
            <person name="Tritt A."/>
            <person name="Yoshinaga Y."/>
            <person name="Zwiers L.-H."/>
            <person name="Turgeon B."/>
            <person name="Goodwin S."/>
            <person name="Spatafora J."/>
            <person name="Crous P."/>
            <person name="Grigoriev I."/>
        </authorList>
    </citation>
    <scope>NUCLEOTIDE SEQUENCE</scope>
    <source>
        <strain evidence="12">CBS 109.77</strain>
    </source>
</reference>
<evidence type="ECO:0000256" key="2">
    <source>
        <dbReference type="ARBA" id="ARBA00005479"/>
    </source>
</evidence>
<gene>
    <name evidence="12" type="ORF">K505DRAFT_369987</name>
</gene>
<accession>A0A6A6XX33</accession>
<dbReference type="InterPro" id="IPR026243">
    <property type="entry name" value="HAUS1"/>
</dbReference>
<evidence type="ECO:0000256" key="4">
    <source>
        <dbReference type="ARBA" id="ARBA00022618"/>
    </source>
</evidence>
<comment type="similarity">
    <text evidence="2">Belongs to the HAUS1 family.</text>
</comment>
<dbReference type="GO" id="GO:0051301">
    <property type="term" value="P:cell division"/>
    <property type="evidence" value="ECO:0007669"/>
    <property type="project" value="UniProtKB-KW"/>
</dbReference>
<keyword evidence="6" id="KW-0498">Mitosis</keyword>
<dbReference type="GO" id="GO:0051225">
    <property type="term" value="P:spindle assembly"/>
    <property type="evidence" value="ECO:0007669"/>
    <property type="project" value="InterPro"/>
</dbReference>
<dbReference type="PANTHER" id="PTHR31570:SF1">
    <property type="entry name" value="HAUS AUGMIN-LIKE COMPLEX SUBUNIT 1"/>
    <property type="match status" value="1"/>
</dbReference>
<sequence length="312" mass="34898">MDALTPSDLFSPSKARQQRAQAQDWAHIDSWLSYKYSGRTIPTFERNDETLKVLRELSMANERADEERAIQEKLEREALREVEADECAIHPSDVDIFATLTSSLTLAGTASLYALASTTLSLQASTPSPETLAHALIHHTSVSQTLSNQLAHIQTLQSYLEKQHTLLRTVLQDLQSNPAFAPPSTLQRQTADQVRQTKHLRTKIKECEDKLSSLQLAQTQTQNQGQRRNTLTSSNTPKGADVGSAEAIAQMLEQQQGLEELRTRVEALERDVREFGGLPADRESARKEVGRLEVEMDKVRRARDVLFEGLVG</sequence>
<dbReference type="GO" id="GO:0005874">
    <property type="term" value="C:microtubule"/>
    <property type="evidence" value="ECO:0007669"/>
    <property type="project" value="UniProtKB-KW"/>
</dbReference>
<keyword evidence="5" id="KW-0493">Microtubule</keyword>
<dbReference type="Pfam" id="PF25762">
    <property type="entry name" value="HAUS1"/>
    <property type="match status" value="1"/>
</dbReference>
<feature type="region of interest" description="Disordered" evidence="11">
    <location>
        <begin position="217"/>
        <end position="241"/>
    </location>
</feature>
<evidence type="ECO:0000256" key="8">
    <source>
        <dbReference type="ARBA" id="ARBA00023212"/>
    </source>
</evidence>
<evidence type="ECO:0000313" key="12">
    <source>
        <dbReference type="EMBL" id="KAF2800813.1"/>
    </source>
</evidence>
<keyword evidence="7 10" id="KW-0175">Coiled coil</keyword>
<keyword evidence="3" id="KW-0963">Cytoplasm</keyword>
<evidence type="ECO:0000256" key="7">
    <source>
        <dbReference type="ARBA" id="ARBA00023054"/>
    </source>
</evidence>
<evidence type="ECO:0000256" key="5">
    <source>
        <dbReference type="ARBA" id="ARBA00022701"/>
    </source>
</evidence>
<feature type="compositionally biased region" description="Low complexity" evidence="11">
    <location>
        <begin position="217"/>
        <end position="232"/>
    </location>
</feature>
<dbReference type="AlphaFoldDB" id="A0A6A6XX33"/>
<evidence type="ECO:0000256" key="6">
    <source>
        <dbReference type="ARBA" id="ARBA00022776"/>
    </source>
</evidence>
<name>A0A6A6XX33_9PLEO</name>
<dbReference type="Proteomes" id="UP000799757">
    <property type="component" value="Unassembled WGS sequence"/>
</dbReference>
<keyword evidence="4" id="KW-0132">Cell division</keyword>
<dbReference type="GO" id="GO:0005829">
    <property type="term" value="C:cytosol"/>
    <property type="evidence" value="ECO:0007669"/>
    <property type="project" value="TreeGrafter"/>
</dbReference>
<dbReference type="OrthoDB" id="5372507at2759"/>
<evidence type="ECO:0000256" key="1">
    <source>
        <dbReference type="ARBA" id="ARBA00004186"/>
    </source>
</evidence>
<dbReference type="PANTHER" id="PTHR31570">
    <property type="entry name" value="HAUS AUGMIN-LIKE COMPLEX SUBUNIT 1"/>
    <property type="match status" value="1"/>
</dbReference>
<evidence type="ECO:0000256" key="3">
    <source>
        <dbReference type="ARBA" id="ARBA00022490"/>
    </source>
</evidence>
<evidence type="ECO:0000256" key="9">
    <source>
        <dbReference type="ARBA" id="ARBA00023306"/>
    </source>
</evidence>
<comment type="subcellular location">
    <subcellularLocation>
        <location evidence="1">Cytoplasm</location>
        <location evidence="1">Cytoskeleton</location>
        <location evidence="1">Spindle</location>
    </subcellularLocation>
</comment>
<protein>
    <recommendedName>
        <fullName evidence="14">HAUS augmin-like complex subunit 1</fullName>
    </recommendedName>
</protein>
<keyword evidence="9" id="KW-0131">Cell cycle</keyword>
<dbReference type="EMBL" id="MU001742">
    <property type="protein sequence ID" value="KAF2800813.1"/>
    <property type="molecule type" value="Genomic_DNA"/>
</dbReference>
<dbReference type="GO" id="GO:0070652">
    <property type="term" value="C:HAUS complex"/>
    <property type="evidence" value="ECO:0007669"/>
    <property type="project" value="InterPro"/>
</dbReference>
<dbReference type="GO" id="GO:0005819">
    <property type="term" value="C:spindle"/>
    <property type="evidence" value="ECO:0007669"/>
    <property type="project" value="UniProtKB-SubCell"/>
</dbReference>
<evidence type="ECO:0000256" key="11">
    <source>
        <dbReference type="SAM" id="MobiDB-lite"/>
    </source>
</evidence>
<organism evidence="12 13">
    <name type="scientific">Melanomma pulvis-pyrius CBS 109.77</name>
    <dbReference type="NCBI Taxonomy" id="1314802"/>
    <lineage>
        <taxon>Eukaryota</taxon>
        <taxon>Fungi</taxon>
        <taxon>Dikarya</taxon>
        <taxon>Ascomycota</taxon>
        <taxon>Pezizomycotina</taxon>
        <taxon>Dothideomycetes</taxon>
        <taxon>Pleosporomycetidae</taxon>
        <taxon>Pleosporales</taxon>
        <taxon>Melanommataceae</taxon>
        <taxon>Melanomma</taxon>
    </lineage>
</organism>
<keyword evidence="8" id="KW-0206">Cytoskeleton</keyword>